<reference evidence="1 2" key="1">
    <citation type="submission" date="2017-09" db="EMBL/GenBank/DDBJ databases">
        <title>Depth-based differentiation of microbial function through sediment-hosted aquifers and enrichment of novel symbionts in the deep terrestrial subsurface.</title>
        <authorList>
            <person name="Probst A.J."/>
            <person name="Ladd B."/>
            <person name="Jarett J.K."/>
            <person name="Geller-Mcgrath D.E."/>
            <person name="Sieber C.M."/>
            <person name="Emerson J.B."/>
            <person name="Anantharaman K."/>
            <person name="Thomas B.C."/>
            <person name="Malmstrom R."/>
            <person name="Stieglmeier M."/>
            <person name="Klingl A."/>
            <person name="Woyke T."/>
            <person name="Ryan C.M."/>
            <person name="Banfield J.F."/>
        </authorList>
    </citation>
    <scope>NUCLEOTIDE SEQUENCE [LARGE SCALE GENOMIC DNA]</scope>
    <source>
        <strain evidence="1">CG22_combo_CG10-13_8_21_14_all_43_18</strain>
    </source>
</reference>
<name>A0A2H0DWJ6_9BACT</name>
<proteinExistence type="predicted"/>
<gene>
    <name evidence="1" type="ORF">COW82_01440</name>
</gene>
<evidence type="ECO:0008006" key="3">
    <source>
        <dbReference type="Google" id="ProtNLM"/>
    </source>
</evidence>
<dbReference type="Proteomes" id="UP000231276">
    <property type="component" value="Unassembled WGS sequence"/>
</dbReference>
<dbReference type="Pfam" id="PF02482">
    <property type="entry name" value="Ribosomal_S30AE"/>
    <property type="match status" value="1"/>
</dbReference>
<accession>A0A2H0DWJ6</accession>
<dbReference type="InterPro" id="IPR036567">
    <property type="entry name" value="RHF-like"/>
</dbReference>
<dbReference type="AlphaFoldDB" id="A0A2H0DWJ6"/>
<evidence type="ECO:0000313" key="2">
    <source>
        <dbReference type="Proteomes" id="UP000231276"/>
    </source>
</evidence>
<protein>
    <recommendedName>
        <fullName evidence="3">Ribosomal subunit interface protein</fullName>
    </recommendedName>
</protein>
<comment type="caution">
    <text evidence="1">The sequence shown here is derived from an EMBL/GenBank/DDBJ whole genome shotgun (WGS) entry which is preliminary data.</text>
</comment>
<sequence length="123" mass="14242">MINLKMTGLDLNNKAKAYLNKRLKILEKFADIKNANSILDIEIGKISEHHQKGDIFRTELNLHTGRNHYRAVCEGSDSYSSIDEAVADLARQVGRDRKKRFAMIKKGGRKLKQMLRRGFRREK</sequence>
<dbReference type="EMBL" id="PCTS01000020">
    <property type="protein sequence ID" value="PIP86553.1"/>
    <property type="molecule type" value="Genomic_DNA"/>
</dbReference>
<dbReference type="Gene3D" id="3.30.160.100">
    <property type="entry name" value="Ribosome hibernation promotion factor-like"/>
    <property type="match status" value="1"/>
</dbReference>
<dbReference type="SUPFAM" id="SSF69754">
    <property type="entry name" value="Ribosome binding protein Y (YfiA homologue)"/>
    <property type="match status" value="1"/>
</dbReference>
<organism evidence="1 2">
    <name type="scientific">Candidatus Campbellbacteria bacterium CG22_combo_CG10-13_8_21_14_all_43_18</name>
    <dbReference type="NCBI Taxonomy" id="1974530"/>
    <lineage>
        <taxon>Bacteria</taxon>
        <taxon>Candidatus Campbelliibacteriota</taxon>
    </lineage>
</organism>
<dbReference type="InterPro" id="IPR003489">
    <property type="entry name" value="RHF/RaiA"/>
</dbReference>
<evidence type="ECO:0000313" key="1">
    <source>
        <dbReference type="EMBL" id="PIP86553.1"/>
    </source>
</evidence>